<organism evidence="2 3">
    <name type="scientific">Orientia tsutsugamushi (strain Boryong)</name>
    <name type="common">Rickettsia tsutsugamushi</name>
    <dbReference type="NCBI Taxonomy" id="357244"/>
    <lineage>
        <taxon>Bacteria</taxon>
        <taxon>Pseudomonadati</taxon>
        <taxon>Pseudomonadota</taxon>
        <taxon>Alphaproteobacteria</taxon>
        <taxon>Rickettsiales</taxon>
        <taxon>Rickettsiaceae</taxon>
        <taxon>Rickettsieae</taxon>
        <taxon>Orientia</taxon>
    </lineage>
</organism>
<name>A5CE33_ORITB</name>
<reference evidence="2 3" key="1">
    <citation type="journal article" date="2007" name="Proc. Natl. Acad. Sci. U.S.A.">
        <title>The Orientia tsutsugamushi genome reveals massive proliferation of conjugative type IV secretion system and host-cell interaction genes.</title>
        <authorList>
            <person name="Cho N.-H."/>
            <person name="Kim H.-R."/>
            <person name="Lee J.-H."/>
            <person name="Kim S.-Y."/>
            <person name="Kim J."/>
            <person name="Cha S."/>
            <person name="Kim S.-Y."/>
            <person name="Darby A.C."/>
            <person name="Fuxelius H.-H."/>
            <person name="Yin J."/>
            <person name="Kim J.H."/>
            <person name="Kim J."/>
            <person name="Lee S.J."/>
            <person name="Koh Y.-S."/>
            <person name="Jang W.-J."/>
            <person name="Park K.-H."/>
            <person name="Andersson S.G.E."/>
            <person name="Choi M.-S."/>
            <person name="Kim I.-S."/>
        </authorList>
    </citation>
    <scope>NUCLEOTIDE SEQUENCE [LARGE SCALE GENOMIC DNA]</scope>
    <source>
        <strain evidence="2 3">Boryong</strain>
    </source>
</reference>
<evidence type="ECO:0000256" key="1">
    <source>
        <dbReference type="SAM" id="Phobius"/>
    </source>
</evidence>
<dbReference type="Proteomes" id="UP000001565">
    <property type="component" value="Chromosome"/>
</dbReference>
<sequence>MIMLYNTCLSQISFKNQDYFLIPAISCLSIFINLYNVPLLGSYLIAKSKFTITSWCCPNLYKQTPLLQ</sequence>
<evidence type="ECO:0000313" key="3">
    <source>
        <dbReference type="Proteomes" id="UP000001565"/>
    </source>
</evidence>
<keyword evidence="1" id="KW-0472">Membrane</keyword>
<dbReference type="KEGG" id="ots:OTBS_1192"/>
<proteinExistence type="predicted"/>
<keyword evidence="1" id="KW-0812">Transmembrane</keyword>
<dbReference type="EMBL" id="AM494475">
    <property type="protein sequence ID" value="CAM80258.1"/>
    <property type="molecule type" value="Genomic_DNA"/>
</dbReference>
<accession>A5CE33</accession>
<keyword evidence="1" id="KW-1133">Transmembrane helix</keyword>
<dbReference type="AlphaFoldDB" id="A5CE33"/>
<feature type="transmembrane region" description="Helical" evidence="1">
    <location>
        <begin position="20"/>
        <end position="45"/>
    </location>
</feature>
<protein>
    <submittedName>
        <fullName evidence="2">Uncharacterized protein</fullName>
    </submittedName>
</protein>
<dbReference type="HOGENOM" id="CLU_2789892_0_0_5"/>
<evidence type="ECO:0000313" key="2">
    <source>
        <dbReference type="EMBL" id="CAM80258.1"/>
    </source>
</evidence>
<gene>
    <name evidence="2" type="ordered locus">OTBS_1192</name>
</gene>